<gene>
    <name evidence="3" type="ORF">SAMN05878437_2330</name>
</gene>
<keyword evidence="2" id="KW-1133">Transmembrane helix</keyword>
<evidence type="ECO:0000256" key="2">
    <source>
        <dbReference type="SAM" id="Phobius"/>
    </source>
</evidence>
<dbReference type="RefSeq" id="WP_172824562.1">
    <property type="nucleotide sequence ID" value="NZ_LT670847.1"/>
</dbReference>
<dbReference type="InParanoid" id="A0A1M7HT90"/>
<protein>
    <submittedName>
        <fullName evidence="3">Uncharacterized protein</fullName>
    </submittedName>
</protein>
<name>A0A1M7HT90_9GAMM</name>
<keyword evidence="2" id="KW-0472">Membrane</keyword>
<evidence type="ECO:0000313" key="4">
    <source>
        <dbReference type="Proteomes" id="UP000190911"/>
    </source>
</evidence>
<keyword evidence="2" id="KW-0812">Transmembrane</keyword>
<accession>A0A1M7HT90</accession>
<feature type="compositionally biased region" description="Basic residues" evidence="1">
    <location>
        <begin position="1"/>
        <end position="15"/>
    </location>
</feature>
<proteinExistence type="predicted"/>
<feature type="transmembrane region" description="Helical" evidence="2">
    <location>
        <begin position="28"/>
        <end position="53"/>
    </location>
</feature>
<sequence>MAKRSRRGATRRGRTTRPVPAGGRLDRWLNVAVTVAVITALVVGAAAVLAHWLL</sequence>
<dbReference type="Proteomes" id="UP000190911">
    <property type="component" value="Chromosome I"/>
</dbReference>
<feature type="region of interest" description="Disordered" evidence="1">
    <location>
        <begin position="1"/>
        <end position="20"/>
    </location>
</feature>
<dbReference type="EMBL" id="LT670847">
    <property type="protein sequence ID" value="SHM31694.1"/>
    <property type="molecule type" value="Genomic_DNA"/>
</dbReference>
<reference evidence="3 4" key="1">
    <citation type="submission" date="2016-11" db="EMBL/GenBank/DDBJ databases">
        <authorList>
            <person name="Jaros S."/>
            <person name="Januszkiewicz K."/>
            <person name="Wedrychowicz H."/>
        </authorList>
    </citation>
    <scope>NUCLEOTIDE SEQUENCE [LARGE SCALE GENOMIC DNA]</scope>
    <source>
        <strain evidence="3 4">ACAM 12</strain>
    </source>
</reference>
<keyword evidence="4" id="KW-1185">Reference proteome</keyword>
<evidence type="ECO:0000313" key="3">
    <source>
        <dbReference type="EMBL" id="SHM31694.1"/>
    </source>
</evidence>
<dbReference type="AlphaFoldDB" id="A0A1M7HT90"/>
<dbReference type="STRING" id="29571.SAMN05878437_2330"/>
<evidence type="ECO:0000256" key="1">
    <source>
        <dbReference type="SAM" id="MobiDB-lite"/>
    </source>
</evidence>
<organism evidence="3 4">
    <name type="scientific">Vreelandella subglaciescola</name>
    <dbReference type="NCBI Taxonomy" id="29571"/>
    <lineage>
        <taxon>Bacteria</taxon>
        <taxon>Pseudomonadati</taxon>
        <taxon>Pseudomonadota</taxon>
        <taxon>Gammaproteobacteria</taxon>
        <taxon>Oceanospirillales</taxon>
        <taxon>Halomonadaceae</taxon>
        <taxon>Vreelandella</taxon>
    </lineage>
</organism>